<name>A0A7X9RLE0_9ENTE</name>
<proteinExistence type="predicted"/>
<evidence type="ECO:0000313" key="2">
    <source>
        <dbReference type="Proteomes" id="UP000588071"/>
    </source>
</evidence>
<dbReference type="Pfam" id="PF09669">
    <property type="entry name" value="Phage_pRha"/>
    <property type="match status" value="1"/>
</dbReference>
<evidence type="ECO:0000313" key="1">
    <source>
        <dbReference type="EMBL" id="NME50457.1"/>
    </source>
</evidence>
<reference evidence="1 2" key="1">
    <citation type="submission" date="2020-04" db="EMBL/GenBank/DDBJ databases">
        <authorList>
            <person name="Hitch T.C.A."/>
            <person name="Wylensek D."/>
            <person name="Clavel T."/>
        </authorList>
    </citation>
    <scope>NUCLEOTIDE SEQUENCE [LARGE SCALE GENOMIC DNA]</scope>
    <source>
        <strain evidence="1 2">WCA-380-WT-3C</strain>
    </source>
</reference>
<accession>A0A7X9RLE0</accession>
<sequence length="195" mass="22453">MNLVYLDGKKQPYTTSEIVAECAEVKHHAIHEHIRKHFDELENFGKLSFEMRPLPSGQKAKIYHLNEQQATLLITFLKNTAPVVEFKKNLVKAFFKMREDLAKYRQQYEASKPTQKALSQAIAEHPRYKGSAKLGMNIATMNSNIIKLVTGDRRIKKAELNAEELAEFETLEHLAIYYLKRGYSISEATKQLAKQ</sequence>
<gene>
    <name evidence="1" type="ORF">HF857_09560</name>
</gene>
<protein>
    <submittedName>
        <fullName evidence="1">Uncharacterized protein</fullName>
    </submittedName>
</protein>
<dbReference type="EMBL" id="JABAFV010000018">
    <property type="protein sequence ID" value="NME50457.1"/>
    <property type="molecule type" value="Genomic_DNA"/>
</dbReference>
<dbReference type="Proteomes" id="UP000588071">
    <property type="component" value="Unassembled WGS sequence"/>
</dbReference>
<dbReference type="RefSeq" id="WP_168931605.1">
    <property type="nucleotide sequence ID" value="NZ_JABAFV010000018.1"/>
</dbReference>
<dbReference type="InterPro" id="IPR014054">
    <property type="entry name" value="Phage_regulatory_Rha"/>
</dbReference>
<organism evidence="1 2">
    <name type="scientific">Enterococcus cecorum</name>
    <dbReference type="NCBI Taxonomy" id="44008"/>
    <lineage>
        <taxon>Bacteria</taxon>
        <taxon>Bacillati</taxon>
        <taxon>Bacillota</taxon>
        <taxon>Bacilli</taxon>
        <taxon>Lactobacillales</taxon>
        <taxon>Enterococcaceae</taxon>
        <taxon>Enterococcus</taxon>
    </lineage>
</organism>
<dbReference type="AlphaFoldDB" id="A0A7X9RLE0"/>
<comment type="caution">
    <text evidence="1">The sequence shown here is derived from an EMBL/GenBank/DDBJ whole genome shotgun (WGS) entry which is preliminary data.</text>
</comment>